<dbReference type="PIRSF" id="PIRSF000097">
    <property type="entry name" value="AKR"/>
    <property type="match status" value="1"/>
</dbReference>
<dbReference type="Gene3D" id="3.20.20.100">
    <property type="entry name" value="NADP-dependent oxidoreductase domain"/>
    <property type="match status" value="1"/>
</dbReference>
<dbReference type="InterPro" id="IPR023210">
    <property type="entry name" value="NADP_OxRdtase_dom"/>
</dbReference>
<accession>A0ABP1G6S5</accession>
<dbReference type="CDD" id="cd19071">
    <property type="entry name" value="AKR_AKR1-5-like"/>
    <property type="match status" value="1"/>
</dbReference>
<organism evidence="2 3">
    <name type="scientific">Coccomyxa viridis</name>
    <dbReference type="NCBI Taxonomy" id="1274662"/>
    <lineage>
        <taxon>Eukaryota</taxon>
        <taxon>Viridiplantae</taxon>
        <taxon>Chlorophyta</taxon>
        <taxon>core chlorophytes</taxon>
        <taxon>Trebouxiophyceae</taxon>
        <taxon>Trebouxiophyceae incertae sedis</taxon>
        <taxon>Coccomyxaceae</taxon>
        <taxon>Coccomyxa</taxon>
    </lineage>
</organism>
<sequence>MAHLPVAKEMKLNSGTTIPTLGLGVFLVKSSKEISTGLSAGYRHIDSARYYQNEAEVGRAVRESGIPRDDIFVTTKVWLSDFGYESTKKAVQTSLQYLDGRIDLMLMHAPGDPSVRADTWRALEEAKAEGGVRDIGVSNFGIGHIEKLLQTAKVVPAVNQIELSPFLQRKDLVAYCRSKGIALEAYSPLGKGTREVLEDKTVRSVAQRQGRTNAQVLIRWSLQQGFITLPKSSNAQRQQSNLDVFSFELDDQDMEELDALDRYLVTAWDPTTSDPV</sequence>
<keyword evidence="3" id="KW-1185">Reference proteome</keyword>
<gene>
    <name evidence="2" type="primary">g10992</name>
    <name evidence="2" type="ORF">VP750_LOCUS9851</name>
</gene>
<reference evidence="2 3" key="1">
    <citation type="submission" date="2024-06" db="EMBL/GenBank/DDBJ databases">
        <authorList>
            <person name="Kraege A."/>
            <person name="Thomma B."/>
        </authorList>
    </citation>
    <scope>NUCLEOTIDE SEQUENCE [LARGE SCALE GENOMIC DNA]</scope>
</reference>
<evidence type="ECO:0000259" key="1">
    <source>
        <dbReference type="Pfam" id="PF00248"/>
    </source>
</evidence>
<dbReference type="EMBL" id="CAXHTA020000017">
    <property type="protein sequence ID" value="CAL5227945.1"/>
    <property type="molecule type" value="Genomic_DNA"/>
</dbReference>
<dbReference type="PROSITE" id="PS00063">
    <property type="entry name" value="ALDOKETO_REDUCTASE_3"/>
    <property type="match status" value="1"/>
</dbReference>
<dbReference type="InterPro" id="IPR036812">
    <property type="entry name" value="NAD(P)_OxRdtase_dom_sf"/>
</dbReference>
<dbReference type="InterPro" id="IPR020471">
    <property type="entry name" value="AKR"/>
</dbReference>
<evidence type="ECO:0000313" key="2">
    <source>
        <dbReference type="EMBL" id="CAL5227945.1"/>
    </source>
</evidence>
<comment type="caution">
    <text evidence="2">The sequence shown here is derived from an EMBL/GenBank/DDBJ whole genome shotgun (WGS) entry which is preliminary data.</text>
</comment>
<dbReference type="PROSITE" id="PS00798">
    <property type="entry name" value="ALDOKETO_REDUCTASE_1"/>
    <property type="match status" value="1"/>
</dbReference>
<dbReference type="SUPFAM" id="SSF51430">
    <property type="entry name" value="NAD(P)-linked oxidoreductase"/>
    <property type="match status" value="1"/>
</dbReference>
<dbReference type="PANTHER" id="PTHR43827">
    <property type="entry name" value="2,5-DIKETO-D-GLUCONIC ACID REDUCTASE"/>
    <property type="match status" value="1"/>
</dbReference>
<dbReference type="InterPro" id="IPR018170">
    <property type="entry name" value="Aldo/ket_reductase_CS"/>
</dbReference>
<feature type="domain" description="NADP-dependent oxidoreductase" evidence="1">
    <location>
        <begin position="38"/>
        <end position="261"/>
    </location>
</feature>
<protein>
    <submittedName>
        <fullName evidence="2">G10992 protein</fullName>
    </submittedName>
</protein>
<dbReference type="Pfam" id="PF00248">
    <property type="entry name" value="Aldo_ket_red"/>
    <property type="match status" value="1"/>
</dbReference>
<dbReference type="PANTHER" id="PTHR43827:SF13">
    <property type="entry name" value="ALDO_KETO REDUCTASE FAMILY PROTEIN"/>
    <property type="match status" value="1"/>
</dbReference>
<evidence type="ECO:0000313" key="3">
    <source>
        <dbReference type="Proteomes" id="UP001497392"/>
    </source>
</evidence>
<dbReference type="PRINTS" id="PR00069">
    <property type="entry name" value="ALDKETRDTASE"/>
</dbReference>
<dbReference type="PROSITE" id="PS00062">
    <property type="entry name" value="ALDOKETO_REDUCTASE_2"/>
    <property type="match status" value="1"/>
</dbReference>
<dbReference type="Proteomes" id="UP001497392">
    <property type="component" value="Unassembled WGS sequence"/>
</dbReference>
<proteinExistence type="predicted"/>
<name>A0ABP1G6S5_9CHLO</name>